<feature type="region of interest" description="Disordered" evidence="1">
    <location>
        <begin position="1"/>
        <end position="28"/>
    </location>
</feature>
<dbReference type="Proteomes" id="UP000824596">
    <property type="component" value="Unassembled WGS sequence"/>
</dbReference>
<dbReference type="InterPro" id="IPR001810">
    <property type="entry name" value="F-box_dom"/>
</dbReference>
<proteinExistence type="predicted"/>
<dbReference type="AlphaFoldDB" id="A0A9P8N2M1"/>
<organism evidence="3 4">
    <name type="scientific">Hirsutella rhossiliensis</name>
    <dbReference type="NCBI Taxonomy" id="111463"/>
    <lineage>
        <taxon>Eukaryota</taxon>
        <taxon>Fungi</taxon>
        <taxon>Dikarya</taxon>
        <taxon>Ascomycota</taxon>
        <taxon>Pezizomycotina</taxon>
        <taxon>Sordariomycetes</taxon>
        <taxon>Hypocreomycetidae</taxon>
        <taxon>Hypocreales</taxon>
        <taxon>Ophiocordycipitaceae</taxon>
        <taxon>Hirsutella</taxon>
    </lineage>
</organism>
<keyword evidence="4" id="KW-1185">Reference proteome</keyword>
<dbReference type="Pfam" id="PF00646">
    <property type="entry name" value="F-box"/>
    <property type="match status" value="1"/>
</dbReference>
<sequence>MSPSPPSSPSSHSSASLPPQPHSPSPLTACAATTATPLEPHILQLPADILLLICDQLDTPEALSMSLTCKSVFALSLTMCQCRRKMPSEERRRFLLLLEADARMGRGVFYCHACNSLHPFQRDWGPRSEREASGAPARPHHCGIRDRFAPAGNPFGLSYHHARLVMNQHLYGPGRGLALGNICVRHTERRPATSILCTTDAQIKDGELLLLRTYAFTVADDSISEFRRGGGPRDFRLCEHTCFFPHSSSSPYRQHIPQLQPPRTGDQAFPPCHDAPGSCGLCLMDYVITVAPSSAAWDVTIKAYHQLGACRSPDDWKWARFSEAKRPHLFFPNRPNRRSSTLEAGAVRRRWLGEATTAMTAGKVGPDVDGMVASHKSVSLPITSWLWRDTKPLVCAEPS</sequence>
<protein>
    <recommendedName>
        <fullName evidence="2">F-box domain-containing protein</fullName>
    </recommendedName>
</protein>
<gene>
    <name evidence="3" type="ORF">HRG_03498</name>
</gene>
<name>A0A9P8N2M1_9HYPO</name>
<dbReference type="RefSeq" id="XP_044722995.1">
    <property type="nucleotide sequence ID" value="XM_044861969.1"/>
</dbReference>
<comment type="caution">
    <text evidence="3">The sequence shown here is derived from an EMBL/GenBank/DDBJ whole genome shotgun (WGS) entry which is preliminary data.</text>
</comment>
<evidence type="ECO:0000313" key="4">
    <source>
        <dbReference type="Proteomes" id="UP000824596"/>
    </source>
</evidence>
<evidence type="ECO:0000259" key="2">
    <source>
        <dbReference type="Pfam" id="PF00646"/>
    </source>
</evidence>
<accession>A0A9P8N2M1</accession>
<dbReference type="InterPro" id="IPR036047">
    <property type="entry name" value="F-box-like_dom_sf"/>
</dbReference>
<dbReference type="OrthoDB" id="3766406at2759"/>
<dbReference type="EMBL" id="JAIZPD010000003">
    <property type="protein sequence ID" value="KAH0965482.1"/>
    <property type="molecule type" value="Genomic_DNA"/>
</dbReference>
<evidence type="ECO:0000256" key="1">
    <source>
        <dbReference type="SAM" id="MobiDB-lite"/>
    </source>
</evidence>
<dbReference type="CDD" id="cd09917">
    <property type="entry name" value="F-box_SF"/>
    <property type="match status" value="1"/>
</dbReference>
<evidence type="ECO:0000313" key="3">
    <source>
        <dbReference type="EMBL" id="KAH0965482.1"/>
    </source>
</evidence>
<feature type="domain" description="F-box" evidence="2">
    <location>
        <begin position="42"/>
        <end position="71"/>
    </location>
</feature>
<dbReference type="SUPFAM" id="SSF81383">
    <property type="entry name" value="F-box domain"/>
    <property type="match status" value="1"/>
</dbReference>
<dbReference type="GeneID" id="68352627"/>
<reference evidence="3" key="1">
    <citation type="submission" date="2021-09" db="EMBL/GenBank/DDBJ databases">
        <title>A high-quality genome of the endoparasitic fungus Hirsutella rhossiliensis with a comparison of Hirsutella genomes reveals transposable elements contributing to genome size variation.</title>
        <authorList>
            <person name="Lin R."/>
            <person name="Jiao Y."/>
            <person name="Sun X."/>
            <person name="Ling J."/>
            <person name="Xie B."/>
            <person name="Cheng X."/>
        </authorList>
    </citation>
    <scope>NUCLEOTIDE SEQUENCE</scope>
    <source>
        <strain evidence="3">HR02</strain>
    </source>
</reference>